<dbReference type="AlphaFoldDB" id="A0A5J4KTB0"/>
<proteinExistence type="predicted"/>
<dbReference type="InterPro" id="IPR036259">
    <property type="entry name" value="MFS_trans_sf"/>
</dbReference>
<evidence type="ECO:0000313" key="8">
    <source>
        <dbReference type="Proteomes" id="UP000326912"/>
    </source>
</evidence>
<feature type="transmembrane region" description="Helical" evidence="5">
    <location>
        <begin position="417"/>
        <end position="435"/>
    </location>
</feature>
<gene>
    <name evidence="7" type="ORF">KDW_26280</name>
</gene>
<evidence type="ECO:0000256" key="4">
    <source>
        <dbReference type="ARBA" id="ARBA00023136"/>
    </source>
</evidence>
<evidence type="ECO:0000256" key="2">
    <source>
        <dbReference type="ARBA" id="ARBA00022692"/>
    </source>
</evidence>
<keyword evidence="4 5" id="KW-0472">Membrane</keyword>
<evidence type="ECO:0000313" key="7">
    <source>
        <dbReference type="EMBL" id="GER88466.1"/>
    </source>
</evidence>
<reference evidence="7 8" key="1">
    <citation type="submission" date="2019-10" db="EMBL/GenBank/DDBJ databases">
        <title>Dictyobacter vulcani sp. nov., within the class Ktedonobacteria, isolated from soil of volcanic Mt. Zao.</title>
        <authorList>
            <person name="Zheng Y."/>
            <person name="Wang C.M."/>
            <person name="Sakai Y."/>
            <person name="Abe K."/>
            <person name="Yokota A."/>
            <person name="Yabe S."/>
        </authorList>
    </citation>
    <scope>NUCLEOTIDE SEQUENCE [LARGE SCALE GENOMIC DNA]</scope>
    <source>
        <strain evidence="7 8">W12</strain>
    </source>
</reference>
<dbReference type="GO" id="GO:0005886">
    <property type="term" value="C:plasma membrane"/>
    <property type="evidence" value="ECO:0007669"/>
    <property type="project" value="UniProtKB-SubCell"/>
</dbReference>
<feature type="transmembrane region" description="Helical" evidence="5">
    <location>
        <begin position="264"/>
        <end position="285"/>
    </location>
</feature>
<feature type="transmembrane region" description="Helical" evidence="5">
    <location>
        <begin position="203"/>
        <end position="221"/>
    </location>
</feature>
<keyword evidence="2 5" id="KW-0812">Transmembrane</keyword>
<dbReference type="PANTHER" id="PTHR23525">
    <property type="entry name" value="TRANSPORTER, PUTATIVE-RELATED"/>
    <property type="match status" value="1"/>
</dbReference>
<sequence>MVSDHMALFRSYLQQYGRFQRNARLYLLSNALSGVTVGILQVLYNLYLVALGYHTDFIGLVLFVGTIGGGLAIFPAGLCVDRFGSKAVLIWGSVLVGIAGAGQIVIRTPFFLLASAFIAGLGGACVIVVNAPFLARNSTDEERPHLFSLNIVLLLVTTVVGEALGGILPLWFRAVPWLMAPLPGWLHWALAPQIQARSYQLSLLLAGMIALPSFIPLFLLSNDRPGPVTQTDQAPDSPGGLRVRLSMLAEWRKLPLRTLLRNPLTVMIMVQILIGTGAGLLLPYFNVYFVQHLGATSALFGAIDAAANTLNALLTLLAPWLILRIGKVAALVVPRVLSLPVMLLIGMTNSLPLAATLYPLRQGLMDMSQGLLQVFSMEVVPAQHRGLANSSYQAAYQIMWALGASLGGVLIARTGYLIVFISTTILYSLALILIWERFGHGRWQEYQAGSSNSESLEITS</sequence>
<feature type="transmembrane region" description="Helical" evidence="5">
    <location>
        <begin position="147"/>
        <end position="168"/>
    </location>
</feature>
<dbReference type="Gene3D" id="1.20.1250.20">
    <property type="entry name" value="MFS general substrate transporter like domains"/>
    <property type="match status" value="1"/>
</dbReference>
<feature type="transmembrane region" description="Helical" evidence="5">
    <location>
        <begin position="394"/>
        <end position="411"/>
    </location>
</feature>
<comment type="subcellular location">
    <subcellularLocation>
        <location evidence="1">Cell membrane</location>
        <topology evidence="1">Multi-pass membrane protein</topology>
    </subcellularLocation>
</comment>
<evidence type="ECO:0000259" key="6">
    <source>
        <dbReference type="PROSITE" id="PS50850"/>
    </source>
</evidence>
<feature type="transmembrane region" description="Helical" evidence="5">
    <location>
        <begin position="297"/>
        <end position="321"/>
    </location>
</feature>
<organism evidence="7 8">
    <name type="scientific">Dictyobacter vulcani</name>
    <dbReference type="NCBI Taxonomy" id="2607529"/>
    <lineage>
        <taxon>Bacteria</taxon>
        <taxon>Bacillati</taxon>
        <taxon>Chloroflexota</taxon>
        <taxon>Ktedonobacteria</taxon>
        <taxon>Ktedonobacterales</taxon>
        <taxon>Dictyobacteraceae</taxon>
        <taxon>Dictyobacter</taxon>
    </lineage>
</organism>
<name>A0A5J4KTB0_9CHLR</name>
<dbReference type="Proteomes" id="UP000326912">
    <property type="component" value="Unassembled WGS sequence"/>
</dbReference>
<feature type="transmembrane region" description="Helical" evidence="5">
    <location>
        <begin position="87"/>
        <end position="106"/>
    </location>
</feature>
<keyword evidence="3 5" id="KW-1133">Transmembrane helix</keyword>
<dbReference type="InterPro" id="IPR011701">
    <property type="entry name" value="MFS"/>
</dbReference>
<feature type="transmembrane region" description="Helical" evidence="5">
    <location>
        <begin position="25"/>
        <end position="51"/>
    </location>
</feature>
<protein>
    <recommendedName>
        <fullName evidence="6">Major facilitator superfamily (MFS) profile domain-containing protein</fullName>
    </recommendedName>
</protein>
<feature type="transmembrane region" description="Helical" evidence="5">
    <location>
        <begin position="57"/>
        <end position="80"/>
    </location>
</feature>
<evidence type="ECO:0000256" key="3">
    <source>
        <dbReference type="ARBA" id="ARBA00022989"/>
    </source>
</evidence>
<keyword evidence="8" id="KW-1185">Reference proteome</keyword>
<feature type="transmembrane region" description="Helical" evidence="5">
    <location>
        <begin position="112"/>
        <end position="135"/>
    </location>
</feature>
<dbReference type="Pfam" id="PF07690">
    <property type="entry name" value="MFS_1"/>
    <property type="match status" value="1"/>
</dbReference>
<accession>A0A5J4KTB0</accession>
<evidence type="ECO:0000256" key="5">
    <source>
        <dbReference type="SAM" id="Phobius"/>
    </source>
</evidence>
<dbReference type="EMBL" id="BKZW01000001">
    <property type="protein sequence ID" value="GER88466.1"/>
    <property type="molecule type" value="Genomic_DNA"/>
</dbReference>
<feature type="transmembrane region" description="Helical" evidence="5">
    <location>
        <begin position="341"/>
        <end position="360"/>
    </location>
</feature>
<dbReference type="PANTHER" id="PTHR23525:SF1">
    <property type="entry name" value="NODULIN-LIKE DOMAIN-CONTAINING PROTEIN"/>
    <property type="match status" value="1"/>
</dbReference>
<dbReference type="GO" id="GO:0022857">
    <property type="term" value="F:transmembrane transporter activity"/>
    <property type="evidence" value="ECO:0007669"/>
    <property type="project" value="InterPro"/>
</dbReference>
<comment type="caution">
    <text evidence="7">The sequence shown here is derived from an EMBL/GenBank/DDBJ whole genome shotgun (WGS) entry which is preliminary data.</text>
</comment>
<feature type="domain" description="Major facilitator superfamily (MFS) profile" evidence="6">
    <location>
        <begin position="22"/>
        <end position="442"/>
    </location>
</feature>
<dbReference type="PROSITE" id="PS50850">
    <property type="entry name" value="MFS"/>
    <property type="match status" value="1"/>
</dbReference>
<evidence type="ECO:0000256" key="1">
    <source>
        <dbReference type="ARBA" id="ARBA00004651"/>
    </source>
</evidence>
<dbReference type="SUPFAM" id="SSF103473">
    <property type="entry name" value="MFS general substrate transporter"/>
    <property type="match status" value="1"/>
</dbReference>
<dbReference type="InterPro" id="IPR020846">
    <property type="entry name" value="MFS_dom"/>
</dbReference>